<evidence type="ECO:0000259" key="1">
    <source>
        <dbReference type="Pfam" id="PF03797"/>
    </source>
</evidence>
<gene>
    <name evidence="2" type="ORF">HMPREF0202_02528</name>
</gene>
<dbReference type="InterPro" id="IPR036709">
    <property type="entry name" value="Autotransporte_beta_dom_sf"/>
</dbReference>
<dbReference type="Proteomes" id="UP000017081">
    <property type="component" value="Unassembled WGS sequence"/>
</dbReference>
<sequence>MVKIFFLFFILVFQLLYSFEKNENKLFIGKRYPLNLKLDSGWTMSYIKMDSNLKTALKTPQFKTDPKVNIAYLKYSEDLIGFNCQNLDDALNSNLKNHFFGGMGKVSKKIDIDSIYFEPMGKLQSVAVFQRSINENYGNYNVSLDNLNGVLNTLYLGMGVGKQYFQESHIVDVSMSAGVKQELNRIDEEVKYRARLSEENDEGDLKDKNSFSQELGLNGAIGNPATGVSFYTGYKYFFSENESWKVTAGVSYIF</sequence>
<dbReference type="AlphaFoldDB" id="U7V6R4"/>
<dbReference type="Gene3D" id="2.40.128.130">
    <property type="entry name" value="Autotransporter beta-domain"/>
    <property type="match status" value="1"/>
</dbReference>
<evidence type="ECO:0000313" key="3">
    <source>
        <dbReference type="Proteomes" id="UP000017081"/>
    </source>
</evidence>
<protein>
    <recommendedName>
        <fullName evidence="1">Autotransporter domain-containing protein</fullName>
    </recommendedName>
</protein>
<dbReference type="HOGENOM" id="CLU_1092792_0_0_0"/>
<comment type="caution">
    <text evidence="2">The sequence shown here is derived from an EMBL/GenBank/DDBJ whole genome shotgun (WGS) entry which is preliminary data.</text>
</comment>
<organism evidence="2 3">
    <name type="scientific">Cetobacterium somerae ATCC BAA-474</name>
    <dbReference type="NCBI Taxonomy" id="1319815"/>
    <lineage>
        <taxon>Bacteria</taxon>
        <taxon>Fusobacteriati</taxon>
        <taxon>Fusobacteriota</taxon>
        <taxon>Fusobacteriia</taxon>
        <taxon>Fusobacteriales</taxon>
        <taxon>Fusobacteriaceae</taxon>
        <taxon>Cetobacterium</taxon>
    </lineage>
</organism>
<evidence type="ECO:0000313" key="2">
    <source>
        <dbReference type="EMBL" id="ERT66829.1"/>
    </source>
</evidence>
<dbReference type="STRING" id="1319815.HMPREF0202_02528"/>
<dbReference type="Pfam" id="PF03797">
    <property type="entry name" value="Autotransporter"/>
    <property type="match status" value="1"/>
</dbReference>
<dbReference type="EMBL" id="AXZF01000134">
    <property type="protein sequence ID" value="ERT66829.1"/>
    <property type="molecule type" value="Genomic_DNA"/>
</dbReference>
<accession>U7V6R4</accession>
<feature type="domain" description="Autotransporter" evidence="1">
    <location>
        <begin position="86"/>
        <end position="225"/>
    </location>
</feature>
<proteinExistence type="predicted"/>
<dbReference type="InterPro" id="IPR005546">
    <property type="entry name" value="Autotransporte_beta"/>
</dbReference>
<name>U7V6R4_9FUSO</name>
<reference evidence="2 3" key="1">
    <citation type="submission" date="2013-08" db="EMBL/GenBank/DDBJ databases">
        <authorList>
            <person name="Weinstock G."/>
            <person name="Sodergren E."/>
            <person name="Wylie T."/>
            <person name="Fulton L."/>
            <person name="Fulton R."/>
            <person name="Fronick C."/>
            <person name="O'Laughlin M."/>
            <person name="Godfrey J."/>
            <person name="Miner T."/>
            <person name="Herter B."/>
            <person name="Appelbaum E."/>
            <person name="Cordes M."/>
            <person name="Lek S."/>
            <person name="Wollam A."/>
            <person name="Pepin K.H."/>
            <person name="Palsikar V.B."/>
            <person name="Mitreva M."/>
            <person name="Wilson R.K."/>
        </authorList>
    </citation>
    <scope>NUCLEOTIDE SEQUENCE [LARGE SCALE GENOMIC DNA]</scope>
    <source>
        <strain evidence="2 3">ATCC BAA-474</strain>
    </source>
</reference>
<dbReference type="SUPFAM" id="SSF103515">
    <property type="entry name" value="Autotransporter"/>
    <property type="match status" value="1"/>
</dbReference>
<keyword evidence="3" id="KW-1185">Reference proteome</keyword>